<dbReference type="InterPro" id="IPR004843">
    <property type="entry name" value="Calcineurin-like_PHP"/>
</dbReference>
<proteinExistence type="predicted"/>
<sequence length="390" mass="43511">MKLIRLLSLALGVPGILASPLVQIIHTTQSPQPHKHSLNPYPDKPKIVFRDDGTLKITVFSDLHYGENPWDWWGPEQDKNSTRVMNRVLKDEQPDYVVLNGDLITGENTFKENVTRLIDEIVTPLNAAKVPFSSSHGNHDNQVNITHAEEIIHERKVAPLSYTRSAPTGIGGEEGPGNYWVPIYRSHKEDDSPFLILWFFDSRGGVSQQGVQNPDYVDASVAEWMESETEAMEKAWGPTNKRSTLAFVHIPPHYISPVQNTITLEKNPGLNADSLNGGGSVQSTFSPGNEGKDAPFWDAVKQYLQNLVAVISGHDHGDEWCAREPTKDVIFCFDKHSGYGGYSQPEWGYGVRNIVFHSAAGGRLPKVESWIRLEEGATRAHVWLDDSLGR</sequence>
<reference evidence="3 4" key="1">
    <citation type="journal article" date="2020" name="ISME J.">
        <title>Uncovering the hidden diversity of litter-decomposition mechanisms in mushroom-forming fungi.</title>
        <authorList>
            <person name="Floudas D."/>
            <person name="Bentzer J."/>
            <person name="Ahren D."/>
            <person name="Johansson T."/>
            <person name="Persson P."/>
            <person name="Tunlid A."/>
        </authorList>
    </citation>
    <scope>NUCLEOTIDE SEQUENCE [LARGE SCALE GENOMIC DNA]</scope>
    <source>
        <strain evidence="3 4">CBS 146.42</strain>
    </source>
</reference>
<name>A0A8H5FUU8_9AGAR</name>
<keyword evidence="1" id="KW-0732">Signal</keyword>
<dbReference type="GO" id="GO:0016788">
    <property type="term" value="F:hydrolase activity, acting on ester bonds"/>
    <property type="evidence" value="ECO:0007669"/>
    <property type="project" value="TreeGrafter"/>
</dbReference>
<evidence type="ECO:0000259" key="2">
    <source>
        <dbReference type="Pfam" id="PF00149"/>
    </source>
</evidence>
<dbReference type="PANTHER" id="PTHR32440">
    <property type="entry name" value="PHOSPHATASE DCR2-RELATED-RELATED"/>
    <property type="match status" value="1"/>
</dbReference>
<dbReference type="Pfam" id="PF00149">
    <property type="entry name" value="Metallophos"/>
    <property type="match status" value="1"/>
</dbReference>
<gene>
    <name evidence="3" type="ORF">D9756_009204</name>
</gene>
<feature type="signal peptide" evidence="1">
    <location>
        <begin position="1"/>
        <end position="18"/>
    </location>
</feature>
<dbReference type="OrthoDB" id="783096at2759"/>
<evidence type="ECO:0000313" key="3">
    <source>
        <dbReference type="EMBL" id="KAF5349976.1"/>
    </source>
</evidence>
<dbReference type="AlphaFoldDB" id="A0A8H5FUU8"/>
<dbReference type="SUPFAM" id="SSF56300">
    <property type="entry name" value="Metallo-dependent phosphatases"/>
    <property type="match status" value="1"/>
</dbReference>
<evidence type="ECO:0000256" key="1">
    <source>
        <dbReference type="SAM" id="SignalP"/>
    </source>
</evidence>
<organism evidence="3 4">
    <name type="scientific">Leucocoprinus leucothites</name>
    <dbReference type="NCBI Taxonomy" id="201217"/>
    <lineage>
        <taxon>Eukaryota</taxon>
        <taxon>Fungi</taxon>
        <taxon>Dikarya</taxon>
        <taxon>Basidiomycota</taxon>
        <taxon>Agaricomycotina</taxon>
        <taxon>Agaricomycetes</taxon>
        <taxon>Agaricomycetidae</taxon>
        <taxon>Agaricales</taxon>
        <taxon>Agaricineae</taxon>
        <taxon>Agaricaceae</taxon>
        <taxon>Leucocoprinus</taxon>
    </lineage>
</organism>
<dbReference type="InterPro" id="IPR029052">
    <property type="entry name" value="Metallo-depent_PP-like"/>
</dbReference>
<protein>
    <recommendedName>
        <fullName evidence="2">Calcineurin-like phosphoesterase domain-containing protein</fullName>
    </recommendedName>
</protein>
<keyword evidence="4" id="KW-1185">Reference proteome</keyword>
<dbReference type="CDD" id="cd07383">
    <property type="entry name" value="MPP_Dcr2"/>
    <property type="match status" value="1"/>
</dbReference>
<dbReference type="Gene3D" id="3.60.21.10">
    <property type="match status" value="1"/>
</dbReference>
<dbReference type="GO" id="GO:0005737">
    <property type="term" value="C:cytoplasm"/>
    <property type="evidence" value="ECO:0007669"/>
    <property type="project" value="TreeGrafter"/>
</dbReference>
<dbReference type="EMBL" id="JAACJO010000015">
    <property type="protein sequence ID" value="KAF5349976.1"/>
    <property type="molecule type" value="Genomic_DNA"/>
</dbReference>
<feature type="chain" id="PRO_5034138065" description="Calcineurin-like phosphoesterase domain-containing protein" evidence="1">
    <location>
        <begin position="19"/>
        <end position="390"/>
    </location>
</feature>
<feature type="domain" description="Calcineurin-like phosphoesterase" evidence="2">
    <location>
        <begin position="55"/>
        <end position="317"/>
    </location>
</feature>
<accession>A0A8H5FUU8</accession>
<dbReference type="Proteomes" id="UP000559027">
    <property type="component" value="Unassembled WGS sequence"/>
</dbReference>
<evidence type="ECO:0000313" key="4">
    <source>
        <dbReference type="Proteomes" id="UP000559027"/>
    </source>
</evidence>
<comment type="caution">
    <text evidence="3">The sequence shown here is derived from an EMBL/GenBank/DDBJ whole genome shotgun (WGS) entry which is preliminary data.</text>
</comment>
<dbReference type="PANTHER" id="PTHR32440:SF11">
    <property type="entry name" value="METALLOPHOSPHOESTERASE DOMAIN-CONTAINING PROTEIN"/>
    <property type="match status" value="1"/>
</dbReference>